<dbReference type="PANTHER" id="PTHR42709">
    <property type="entry name" value="ALKALINE PHOSPHATASE LIKE PROTEIN"/>
    <property type="match status" value="1"/>
</dbReference>
<feature type="transmembrane region" description="Helical" evidence="2">
    <location>
        <begin position="100"/>
        <end position="126"/>
    </location>
</feature>
<feature type="domain" description="VTT" evidence="3">
    <location>
        <begin position="100"/>
        <end position="201"/>
    </location>
</feature>
<dbReference type="AlphaFoldDB" id="A0A5M6IDD9"/>
<proteinExistence type="predicted"/>
<dbReference type="InterPro" id="IPR032816">
    <property type="entry name" value="VTT_dom"/>
</dbReference>
<organism evidence="4 5">
    <name type="scientific">Roseospira marina</name>
    <dbReference type="NCBI Taxonomy" id="140057"/>
    <lineage>
        <taxon>Bacteria</taxon>
        <taxon>Pseudomonadati</taxon>
        <taxon>Pseudomonadota</taxon>
        <taxon>Alphaproteobacteria</taxon>
        <taxon>Rhodospirillales</taxon>
        <taxon>Rhodospirillaceae</taxon>
        <taxon>Roseospira</taxon>
    </lineage>
</organism>
<dbReference type="OrthoDB" id="9810270at2"/>
<keyword evidence="2" id="KW-0472">Membrane</keyword>
<dbReference type="Proteomes" id="UP000324065">
    <property type="component" value="Unassembled WGS sequence"/>
</dbReference>
<dbReference type="Pfam" id="PF09335">
    <property type="entry name" value="VTT_dom"/>
    <property type="match status" value="1"/>
</dbReference>
<name>A0A5M6IDD9_9PROT</name>
<keyword evidence="5" id="KW-1185">Reference proteome</keyword>
<feature type="region of interest" description="Disordered" evidence="1">
    <location>
        <begin position="1"/>
        <end position="51"/>
    </location>
</feature>
<dbReference type="RefSeq" id="WP_150061826.1">
    <property type="nucleotide sequence ID" value="NZ_JACHII010000007.1"/>
</dbReference>
<feature type="transmembrane region" description="Helical" evidence="2">
    <location>
        <begin position="153"/>
        <end position="176"/>
    </location>
</feature>
<evidence type="ECO:0000313" key="4">
    <source>
        <dbReference type="EMBL" id="KAA5606304.1"/>
    </source>
</evidence>
<accession>A0A5M6IDD9</accession>
<feature type="transmembrane region" description="Helical" evidence="2">
    <location>
        <begin position="68"/>
        <end position="94"/>
    </location>
</feature>
<protein>
    <submittedName>
        <fullName evidence="4">DedA family protein</fullName>
    </submittedName>
</protein>
<feature type="transmembrane region" description="Helical" evidence="2">
    <location>
        <begin position="220"/>
        <end position="241"/>
    </location>
</feature>
<sequence>MAEKPARTPSESTPERTADGPQSPSEHAPSEHTPSGDAPSEKRPPQRGRRARAAALLDRLKTSRRANALLFTASLLESIIVPIPIELVLIPYMMARPTRAWRIATVALAGCLVGAAVGYGVGQLVLETLGRSVMEWAGWTEAYATFHDVFSTYGFWAIVAVGVLPIPFQVAMLAAGAAGYPFLWFLVASALARGVRYHGLALLVRLYGRKALALWDRHRGVAMALAALILVALWGVTQLLARVIGTAP</sequence>
<dbReference type="InterPro" id="IPR051311">
    <property type="entry name" value="DedA_domain"/>
</dbReference>
<evidence type="ECO:0000256" key="2">
    <source>
        <dbReference type="SAM" id="Phobius"/>
    </source>
</evidence>
<reference evidence="4 5" key="1">
    <citation type="submission" date="2019-09" db="EMBL/GenBank/DDBJ databases">
        <title>Genome sequence of Roseospira marina, one of the more divergent members of the non-sulfur purple photosynthetic bacterial family, the Rhodospirillaceae.</title>
        <authorList>
            <person name="Meyer T."/>
            <person name="Kyndt J."/>
        </authorList>
    </citation>
    <scope>NUCLEOTIDE SEQUENCE [LARGE SCALE GENOMIC DNA]</scope>
    <source>
        <strain evidence="4 5">DSM 15113</strain>
    </source>
</reference>
<dbReference type="PANTHER" id="PTHR42709:SF11">
    <property type="entry name" value="DEDA FAMILY PROTEIN"/>
    <property type="match status" value="1"/>
</dbReference>
<dbReference type="GO" id="GO:0005886">
    <property type="term" value="C:plasma membrane"/>
    <property type="evidence" value="ECO:0007669"/>
    <property type="project" value="TreeGrafter"/>
</dbReference>
<dbReference type="EMBL" id="VWPJ01000005">
    <property type="protein sequence ID" value="KAA5606304.1"/>
    <property type="molecule type" value="Genomic_DNA"/>
</dbReference>
<evidence type="ECO:0000256" key="1">
    <source>
        <dbReference type="SAM" id="MobiDB-lite"/>
    </source>
</evidence>
<keyword evidence="2" id="KW-1133">Transmembrane helix</keyword>
<evidence type="ECO:0000313" key="5">
    <source>
        <dbReference type="Proteomes" id="UP000324065"/>
    </source>
</evidence>
<keyword evidence="2" id="KW-0812">Transmembrane</keyword>
<evidence type="ECO:0000259" key="3">
    <source>
        <dbReference type="Pfam" id="PF09335"/>
    </source>
</evidence>
<comment type="caution">
    <text evidence="4">The sequence shown here is derived from an EMBL/GenBank/DDBJ whole genome shotgun (WGS) entry which is preliminary data.</text>
</comment>
<gene>
    <name evidence="4" type="ORF">F1188_07760</name>
</gene>